<organism evidence="3 4">
    <name type="scientific">Lithocarpus litseifolius</name>
    <dbReference type="NCBI Taxonomy" id="425828"/>
    <lineage>
        <taxon>Eukaryota</taxon>
        <taxon>Viridiplantae</taxon>
        <taxon>Streptophyta</taxon>
        <taxon>Embryophyta</taxon>
        <taxon>Tracheophyta</taxon>
        <taxon>Spermatophyta</taxon>
        <taxon>Magnoliopsida</taxon>
        <taxon>eudicotyledons</taxon>
        <taxon>Gunneridae</taxon>
        <taxon>Pentapetalae</taxon>
        <taxon>rosids</taxon>
        <taxon>fabids</taxon>
        <taxon>Fagales</taxon>
        <taxon>Fagaceae</taxon>
        <taxon>Lithocarpus</taxon>
    </lineage>
</organism>
<feature type="region of interest" description="Disordered" evidence="2">
    <location>
        <begin position="102"/>
        <end position="130"/>
    </location>
</feature>
<dbReference type="GO" id="GO:0008017">
    <property type="term" value="F:microtubule binding"/>
    <property type="evidence" value="ECO:0007669"/>
    <property type="project" value="TreeGrafter"/>
</dbReference>
<gene>
    <name evidence="3" type="ORF">SO802_032801</name>
</gene>
<dbReference type="Pfam" id="PF04484">
    <property type="entry name" value="QWRF"/>
    <property type="match status" value="1"/>
</dbReference>
<feature type="compositionally biased region" description="Low complexity" evidence="2">
    <location>
        <begin position="67"/>
        <end position="81"/>
    </location>
</feature>
<proteinExistence type="inferred from homology"/>
<dbReference type="GO" id="GO:0051225">
    <property type="term" value="P:spindle assembly"/>
    <property type="evidence" value="ECO:0007669"/>
    <property type="project" value="TreeGrafter"/>
</dbReference>
<dbReference type="PANTHER" id="PTHR31807:SF38">
    <property type="entry name" value="QWRF MOTIF-CONTAINING PROTEIN 9"/>
    <property type="match status" value="1"/>
</dbReference>
<keyword evidence="4" id="KW-1185">Reference proteome</keyword>
<reference evidence="3 4" key="1">
    <citation type="submission" date="2024-01" db="EMBL/GenBank/DDBJ databases">
        <title>A telomere-to-telomere, gap-free genome of sweet tea (Lithocarpus litseifolius).</title>
        <authorList>
            <person name="Zhou J."/>
        </authorList>
    </citation>
    <scope>NUCLEOTIDE SEQUENCE [LARGE SCALE GENOMIC DNA]</scope>
    <source>
        <strain evidence="3">Zhou-2022a</strain>
        <tissue evidence="3">Leaf</tissue>
    </source>
</reference>
<feature type="region of interest" description="Disordered" evidence="2">
    <location>
        <begin position="162"/>
        <end position="217"/>
    </location>
</feature>
<sequence length="656" mass="70581">MVAAVSTTTAALNSKTTPRGGPRQQQQQQQQPRQNPTRRPLLPSESDNAIAPPRRPKSREVTSRYMSSSSSTTATTTTASSLNNSRRCPSPLVSRTAAATMTPMPSVTKRSQSVERRRAVTPRPNSLDLRIETGNGEVSAAQKLLFTSTRSLSVSFQGESFSLQVSKAKPSPSPSPNVRKGTPERRKVTTTTATTPARGSDQTENSKPAMDQQRWPARLRQTNCMTRSLDCTDEKGNLSGSSGVVRALQNSMLDTRASFDGRLSSIELAAVEGNSTIGSETQSDPIASDTESVSSGSTSGAQDCNGGGLQGQRGNRGIIVPARFWSDTNNRLKRQPEPCSPLAKNVGAKAVTPKLIAPKKLSIDNPVSSPRGVVNSRGNMSPIRGPARPASPSKLGTSSPLRGMSPSRMRNAVVAATPSSNLSNTPSILSFAADVRRGKIGDNRIVDAHLLRLLHNRFLQWRFVNARADAALYAQKLNAERSLYNAWVTSSKLRESVRAKRTELQLLKQNLKLTSILKGQMTYLEEWPLTDRDYSSSLSGATEALRASTLRLPVVGGAKADIQNVKDAICSAVDVMQAMASSICLLSSKVVNVNSLVAELSKLSVKERALLDHCKDLLSTNAAMQDWIQSNGLPLPPGSTGRVEDIEKRFTSLAGL</sequence>
<evidence type="ECO:0000313" key="4">
    <source>
        <dbReference type="Proteomes" id="UP001459277"/>
    </source>
</evidence>
<evidence type="ECO:0008006" key="5">
    <source>
        <dbReference type="Google" id="ProtNLM"/>
    </source>
</evidence>
<dbReference type="GO" id="GO:0005737">
    <property type="term" value="C:cytoplasm"/>
    <property type="evidence" value="ECO:0007669"/>
    <property type="project" value="TreeGrafter"/>
</dbReference>
<dbReference type="GO" id="GO:0005880">
    <property type="term" value="C:nuclear microtubule"/>
    <property type="evidence" value="ECO:0007669"/>
    <property type="project" value="TreeGrafter"/>
</dbReference>
<evidence type="ECO:0000313" key="3">
    <source>
        <dbReference type="EMBL" id="KAK9983276.1"/>
    </source>
</evidence>
<comment type="similarity">
    <text evidence="1">Belongs to the QWRF family.</text>
</comment>
<accession>A0AAW2BDA7</accession>
<protein>
    <recommendedName>
        <fullName evidence="5">QWRF motif-containing protein 2</fullName>
    </recommendedName>
</protein>
<feature type="compositionally biased region" description="Low complexity" evidence="2">
    <location>
        <begin position="288"/>
        <end position="300"/>
    </location>
</feature>
<feature type="compositionally biased region" description="Polar residues" evidence="2">
    <location>
        <begin position="1"/>
        <end position="15"/>
    </location>
</feature>
<dbReference type="Proteomes" id="UP001459277">
    <property type="component" value="Unassembled WGS sequence"/>
</dbReference>
<feature type="compositionally biased region" description="Low complexity" evidence="2">
    <location>
        <begin position="16"/>
        <end position="40"/>
    </location>
</feature>
<feature type="region of interest" description="Disordered" evidence="2">
    <location>
        <begin position="275"/>
        <end position="315"/>
    </location>
</feature>
<evidence type="ECO:0000256" key="1">
    <source>
        <dbReference type="ARBA" id="ARBA00010016"/>
    </source>
</evidence>
<dbReference type="PANTHER" id="PTHR31807">
    <property type="entry name" value="AUGMIN FAMILY MEMBER"/>
    <property type="match status" value="1"/>
</dbReference>
<feature type="compositionally biased region" description="Polar residues" evidence="2">
    <location>
        <begin position="102"/>
        <end position="111"/>
    </location>
</feature>
<comment type="caution">
    <text evidence="3">The sequence shown here is derived from an EMBL/GenBank/DDBJ whole genome shotgun (WGS) entry which is preliminary data.</text>
</comment>
<evidence type="ECO:0000256" key="2">
    <source>
        <dbReference type="SAM" id="MobiDB-lite"/>
    </source>
</evidence>
<dbReference type="InterPro" id="IPR007573">
    <property type="entry name" value="QWRF"/>
</dbReference>
<name>A0AAW2BDA7_9ROSI</name>
<feature type="region of interest" description="Disordered" evidence="2">
    <location>
        <begin position="1"/>
        <end position="90"/>
    </location>
</feature>
<feature type="compositionally biased region" description="Polar residues" evidence="2">
    <location>
        <begin position="275"/>
        <end position="285"/>
    </location>
</feature>
<feature type="region of interest" description="Disordered" evidence="2">
    <location>
        <begin position="367"/>
        <end position="405"/>
    </location>
</feature>
<dbReference type="EMBL" id="JAZDWU010000012">
    <property type="protein sequence ID" value="KAK9983276.1"/>
    <property type="molecule type" value="Genomic_DNA"/>
</dbReference>
<dbReference type="AlphaFoldDB" id="A0AAW2BDA7"/>